<feature type="transmembrane region" description="Helical" evidence="5">
    <location>
        <begin position="208"/>
        <end position="226"/>
    </location>
</feature>
<keyword evidence="2 5" id="KW-0812">Transmembrane</keyword>
<evidence type="ECO:0000256" key="2">
    <source>
        <dbReference type="ARBA" id="ARBA00022692"/>
    </source>
</evidence>
<keyword evidence="3 5" id="KW-1133">Transmembrane helix</keyword>
<dbReference type="GO" id="GO:0016020">
    <property type="term" value="C:membrane"/>
    <property type="evidence" value="ECO:0007669"/>
    <property type="project" value="UniProtKB-SubCell"/>
</dbReference>
<dbReference type="OrthoDB" id="3399482at2"/>
<feature type="domain" description="ABC-2 type transporter transmembrane" evidence="6">
    <location>
        <begin position="53"/>
        <end position="198"/>
    </location>
</feature>
<name>A0A660L561_9ACTN</name>
<dbReference type="PANTHER" id="PTHR43027:SF2">
    <property type="entry name" value="TRANSPORT PERMEASE PROTEIN"/>
    <property type="match status" value="1"/>
</dbReference>
<dbReference type="RefSeq" id="WP_121255312.1">
    <property type="nucleotide sequence ID" value="NZ_RBIL01000002.1"/>
</dbReference>
<comment type="subcellular location">
    <subcellularLocation>
        <location evidence="1">Membrane</location>
        <topology evidence="1">Multi-pass membrane protein</topology>
    </subcellularLocation>
</comment>
<dbReference type="Proteomes" id="UP000278962">
    <property type="component" value="Unassembled WGS sequence"/>
</dbReference>
<protein>
    <submittedName>
        <fullName evidence="7">ABC-2 type transport system permease protein</fullName>
    </submittedName>
</protein>
<dbReference type="EMBL" id="RBIL01000002">
    <property type="protein sequence ID" value="RKQ87063.1"/>
    <property type="molecule type" value="Genomic_DNA"/>
</dbReference>
<keyword evidence="4 5" id="KW-0472">Membrane</keyword>
<evidence type="ECO:0000256" key="4">
    <source>
        <dbReference type="ARBA" id="ARBA00023136"/>
    </source>
</evidence>
<dbReference type="Pfam" id="PF12698">
    <property type="entry name" value="ABC2_membrane_3"/>
    <property type="match status" value="1"/>
</dbReference>
<sequence>MSRVIALAGAEVRILLRNKLVCATALLLPLGLGALIATDGEPGAWGDVVAMQFVFVMLFCVYATATTSLAARRRQLVLKRLRSGELSDLQILAGLLSPLLILAAVQSALLLICAVALGAPLPDRPLTLVPAYVFGSVMAASLALATTAFTASAELAQITVAPVFLAALASATWVLSVTPDAASWLMHLTPGGALADLVRQGWEDGGHLLPPIAGLIVWTGIGYEIAKRRLTWEPRR</sequence>
<evidence type="ECO:0000256" key="1">
    <source>
        <dbReference type="ARBA" id="ARBA00004141"/>
    </source>
</evidence>
<evidence type="ECO:0000256" key="5">
    <source>
        <dbReference type="SAM" id="Phobius"/>
    </source>
</evidence>
<accession>A0A660L561</accession>
<dbReference type="InterPro" id="IPR013525">
    <property type="entry name" value="ABC2_TM"/>
</dbReference>
<evidence type="ECO:0000259" key="6">
    <source>
        <dbReference type="Pfam" id="PF12698"/>
    </source>
</evidence>
<dbReference type="AlphaFoldDB" id="A0A660L561"/>
<feature type="transmembrane region" description="Helical" evidence="5">
    <location>
        <begin position="158"/>
        <end position="176"/>
    </location>
</feature>
<evidence type="ECO:0000313" key="8">
    <source>
        <dbReference type="Proteomes" id="UP000278962"/>
    </source>
</evidence>
<proteinExistence type="predicted"/>
<evidence type="ECO:0000256" key="3">
    <source>
        <dbReference type="ARBA" id="ARBA00022989"/>
    </source>
</evidence>
<keyword evidence="8" id="KW-1185">Reference proteome</keyword>
<evidence type="ECO:0000313" key="7">
    <source>
        <dbReference type="EMBL" id="RKQ87063.1"/>
    </source>
</evidence>
<organism evidence="7 8">
    <name type="scientific">Solirubrobacter pauli</name>
    <dbReference type="NCBI Taxonomy" id="166793"/>
    <lineage>
        <taxon>Bacteria</taxon>
        <taxon>Bacillati</taxon>
        <taxon>Actinomycetota</taxon>
        <taxon>Thermoleophilia</taxon>
        <taxon>Solirubrobacterales</taxon>
        <taxon>Solirubrobacteraceae</taxon>
        <taxon>Solirubrobacter</taxon>
    </lineage>
</organism>
<comment type="caution">
    <text evidence="7">The sequence shown here is derived from an EMBL/GenBank/DDBJ whole genome shotgun (WGS) entry which is preliminary data.</text>
</comment>
<feature type="transmembrane region" description="Helical" evidence="5">
    <location>
        <begin position="131"/>
        <end position="151"/>
    </location>
</feature>
<feature type="transmembrane region" description="Helical" evidence="5">
    <location>
        <begin position="92"/>
        <end position="119"/>
    </location>
</feature>
<gene>
    <name evidence="7" type="ORF">C8N24_5083</name>
</gene>
<reference evidence="7 8" key="1">
    <citation type="submission" date="2018-10" db="EMBL/GenBank/DDBJ databases">
        <title>Genomic Encyclopedia of Archaeal and Bacterial Type Strains, Phase II (KMG-II): from individual species to whole genera.</title>
        <authorList>
            <person name="Goeker M."/>
        </authorList>
    </citation>
    <scope>NUCLEOTIDE SEQUENCE [LARGE SCALE GENOMIC DNA]</scope>
    <source>
        <strain evidence="7 8">DSM 14954</strain>
    </source>
</reference>
<dbReference type="PANTHER" id="PTHR43027">
    <property type="entry name" value="DOXORUBICIN RESISTANCE ABC TRANSPORTER PERMEASE PROTEIN DRRC-RELATED"/>
    <property type="match status" value="1"/>
</dbReference>
<feature type="transmembrane region" description="Helical" evidence="5">
    <location>
        <begin position="49"/>
        <end position="71"/>
    </location>
</feature>
<feature type="transmembrane region" description="Helical" evidence="5">
    <location>
        <begin position="20"/>
        <end position="37"/>
    </location>
</feature>
<dbReference type="GO" id="GO:0140359">
    <property type="term" value="F:ABC-type transporter activity"/>
    <property type="evidence" value="ECO:0007669"/>
    <property type="project" value="InterPro"/>
</dbReference>
<dbReference type="InterPro" id="IPR052902">
    <property type="entry name" value="ABC-2_transporter"/>
</dbReference>